<evidence type="ECO:0000313" key="4">
    <source>
        <dbReference type="Proteomes" id="UP000625711"/>
    </source>
</evidence>
<keyword evidence="2" id="KW-0040">ANK repeat</keyword>
<dbReference type="EMBL" id="JAACXV010013808">
    <property type="protein sequence ID" value="KAF7272222.1"/>
    <property type="molecule type" value="Genomic_DNA"/>
</dbReference>
<accession>A0A834I0C0</accession>
<dbReference type="PANTHER" id="PTHR20966:SF2">
    <property type="entry name" value="ANKYRIN REPEAT AND SOCS BOX PROTEIN 17"/>
    <property type="match status" value="1"/>
</dbReference>
<reference evidence="3" key="1">
    <citation type="submission" date="2020-08" db="EMBL/GenBank/DDBJ databases">
        <title>Genome sequencing and assembly of the red palm weevil Rhynchophorus ferrugineus.</title>
        <authorList>
            <person name="Dias G.B."/>
            <person name="Bergman C.M."/>
            <person name="Manee M."/>
        </authorList>
    </citation>
    <scope>NUCLEOTIDE SEQUENCE</scope>
    <source>
        <strain evidence="3">AA-2017</strain>
        <tissue evidence="3">Whole larva</tissue>
    </source>
</reference>
<sequence>MEHFLDCYLDGFKEAPRNTLHDARTRKEMVEYISTMINGCATAEDGDTNASCVIAIDTLIRYHRRAKLSNGNVCMMGKNHNILYVGLRLCYIWQVKKSGLVAELLNEIYFCEYTFERILIGAIFGTKAPHYFAGWKSDFDNQEDNFRGLIYFLDKANRSKMLFPFHWNGILHYYRFIDLPIESCGKASILRLSVQFGLADKIGRIQPSIPIQHGQLLTSVAQSDTHGFSEKSTRTNNKQRAYNRKIRGSDTRRPYSTVSMWSGTTRTEAPVPLYYQKMSMG</sequence>
<name>A0A834I0C0_RHYFE</name>
<organism evidence="3 4">
    <name type="scientific">Rhynchophorus ferrugineus</name>
    <name type="common">Red palm weevil</name>
    <name type="synonym">Curculio ferrugineus</name>
    <dbReference type="NCBI Taxonomy" id="354439"/>
    <lineage>
        <taxon>Eukaryota</taxon>
        <taxon>Metazoa</taxon>
        <taxon>Ecdysozoa</taxon>
        <taxon>Arthropoda</taxon>
        <taxon>Hexapoda</taxon>
        <taxon>Insecta</taxon>
        <taxon>Pterygota</taxon>
        <taxon>Neoptera</taxon>
        <taxon>Endopterygota</taxon>
        <taxon>Coleoptera</taxon>
        <taxon>Polyphaga</taxon>
        <taxon>Cucujiformia</taxon>
        <taxon>Curculionidae</taxon>
        <taxon>Dryophthorinae</taxon>
        <taxon>Rhynchophorus</taxon>
    </lineage>
</organism>
<evidence type="ECO:0000256" key="2">
    <source>
        <dbReference type="ARBA" id="ARBA00023043"/>
    </source>
</evidence>
<proteinExistence type="predicted"/>
<dbReference type="OrthoDB" id="6419934at2759"/>
<evidence type="ECO:0000256" key="1">
    <source>
        <dbReference type="ARBA" id="ARBA00022786"/>
    </source>
</evidence>
<dbReference type="Proteomes" id="UP000625711">
    <property type="component" value="Unassembled WGS sequence"/>
</dbReference>
<evidence type="ECO:0000313" key="3">
    <source>
        <dbReference type="EMBL" id="KAF7272222.1"/>
    </source>
</evidence>
<dbReference type="AlphaFoldDB" id="A0A834I0C0"/>
<comment type="caution">
    <text evidence="3">The sequence shown here is derived from an EMBL/GenBank/DDBJ whole genome shotgun (WGS) entry which is preliminary data.</text>
</comment>
<gene>
    <name evidence="3" type="ORF">GWI33_014978</name>
</gene>
<protein>
    <submittedName>
        <fullName evidence="3">Uncharacterized protein</fullName>
    </submittedName>
</protein>
<keyword evidence="1" id="KW-0833">Ubl conjugation pathway</keyword>
<dbReference type="PANTHER" id="PTHR20966">
    <property type="entry name" value="ANKYRIN REPEAT AND SOCS BOX PROTEIN 17"/>
    <property type="match status" value="1"/>
</dbReference>
<dbReference type="InterPro" id="IPR039147">
    <property type="entry name" value="ASB17"/>
</dbReference>
<keyword evidence="4" id="KW-1185">Reference proteome</keyword>